<reference evidence="3 4" key="1">
    <citation type="submission" date="2019-01" db="EMBL/GenBank/DDBJ databases">
        <title>Draft genome sequences of three monokaryotic isolates of the white-rot basidiomycete fungus Dichomitus squalens.</title>
        <authorList>
            <consortium name="DOE Joint Genome Institute"/>
            <person name="Lopez S.C."/>
            <person name="Andreopoulos B."/>
            <person name="Pangilinan J."/>
            <person name="Lipzen A."/>
            <person name="Riley R."/>
            <person name="Ahrendt S."/>
            <person name="Ng V."/>
            <person name="Barry K."/>
            <person name="Daum C."/>
            <person name="Grigoriev I.V."/>
            <person name="Hilden K.S."/>
            <person name="Makela M.R."/>
            <person name="de Vries R.P."/>
        </authorList>
    </citation>
    <scope>NUCLEOTIDE SEQUENCE [LARGE SCALE GENOMIC DNA]</scope>
    <source>
        <strain evidence="3 4">CBS 464.89</strain>
    </source>
</reference>
<accession>A0A4Q9Q8D8</accession>
<feature type="region of interest" description="Disordered" evidence="1">
    <location>
        <begin position="1"/>
        <end position="29"/>
    </location>
</feature>
<evidence type="ECO:0000313" key="3">
    <source>
        <dbReference type="EMBL" id="TBU63823.1"/>
    </source>
</evidence>
<evidence type="ECO:0000313" key="4">
    <source>
        <dbReference type="Proteomes" id="UP000292082"/>
    </source>
</evidence>
<sequence length="288" mass="32740">MMRANTRADMDLREPTDNNGLEGDPVETEPCRRTTHLSRMSFSQFHPLERHPRTGEPHIRLTAPFDRIVITPPRQDDVPHIVAILNDYAVKKWLDGPPFPYLDMHAEEWIAKTKEQSDAVMHELRVANEEYSTGPSVAVSGCPVGCLRGVEEDGSEVFLGAIEFSRCNFPDLLNQQEQERMVARNDSRKRGDPDIVWCIGYYVAAPLHGRGLMSRAVRTLLEAWVVPRMGARQIRVETVIGNHGSIRVLEKLGFRIVDTVRRRKVTSAGELIDGFHVLYWHLSEGRQP</sequence>
<gene>
    <name evidence="3" type="ORF">BD310DRAFT_915991</name>
</gene>
<dbReference type="InterPro" id="IPR016181">
    <property type="entry name" value="Acyl_CoA_acyltransferase"/>
</dbReference>
<evidence type="ECO:0000259" key="2">
    <source>
        <dbReference type="Pfam" id="PF13302"/>
    </source>
</evidence>
<dbReference type="PANTHER" id="PTHR43328">
    <property type="entry name" value="ACETYLTRANSFERASE-RELATED"/>
    <property type="match status" value="1"/>
</dbReference>
<dbReference type="AlphaFoldDB" id="A0A4Q9Q8D8"/>
<feature type="compositionally biased region" description="Basic and acidic residues" evidence="1">
    <location>
        <begin position="1"/>
        <end position="16"/>
    </location>
</feature>
<evidence type="ECO:0000256" key="1">
    <source>
        <dbReference type="SAM" id="MobiDB-lite"/>
    </source>
</evidence>
<name>A0A4Q9Q8D8_9APHY</name>
<keyword evidence="4" id="KW-1185">Reference proteome</keyword>
<dbReference type="SUPFAM" id="SSF55729">
    <property type="entry name" value="Acyl-CoA N-acyltransferases (Nat)"/>
    <property type="match status" value="1"/>
</dbReference>
<dbReference type="STRING" id="114155.A0A4Q9Q8D8"/>
<dbReference type="EMBL" id="ML145088">
    <property type="protein sequence ID" value="TBU63823.1"/>
    <property type="molecule type" value="Genomic_DNA"/>
</dbReference>
<dbReference type="InterPro" id="IPR000182">
    <property type="entry name" value="GNAT_dom"/>
</dbReference>
<dbReference type="Pfam" id="PF13302">
    <property type="entry name" value="Acetyltransf_3"/>
    <property type="match status" value="1"/>
</dbReference>
<proteinExistence type="predicted"/>
<dbReference type="PANTHER" id="PTHR43328:SF1">
    <property type="entry name" value="N-ACETYLTRANSFERASE DOMAIN-CONTAINING PROTEIN"/>
    <property type="match status" value="1"/>
</dbReference>
<dbReference type="Proteomes" id="UP000292082">
    <property type="component" value="Unassembled WGS sequence"/>
</dbReference>
<dbReference type="Gene3D" id="3.40.630.30">
    <property type="match status" value="1"/>
</dbReference>
<feature type="domain" description="N-acetyltransferase" evidence="2">
    <location>
        <begin position="67"/>
        <end position="255"/>
    </location>
</feature>
<protein>
    <submittedName>
        <fullName evidence="3">GNAT domain-containing protein</fullName>
    </submittedName>
</protein>
<organism evidence="3 4">
    <name type="scientific">Dichomitus squalens</name>
    <dbReference type="NCBI Taxonomy" id="114155"/>
    <lineage>
        <taxon>Eukaryota</taxon>
        <taxon>Fungi</taxon>
        <taxon>Dikarya</taxon>
        <taxon>Basidiomycota</taxon>
        <taxon>Agaricomycotina</taxon>
        <taxon>Agaricomycetes</taxon>
        <taxon>Polyporales</taxon>
        <taxon>Polyporaceae</taxon>
        <taxon>Dichomitus</taxon>
    </lineage>
</organism>
<dbReference type="GO" id="GO:0016747">
    <property type="term" value="F:acyltransferase activity, transferring groups other than amino-acyl groups"/>
    <property type="evidence" value="ECO:0007669"/>
    <property type="project" value="InterPro"/>
</dbReference>